<dbReference type="FunFam" id="3.50.30.30:FF:000005">
    <property type="entry name" value="subtilisin-like protease SBT1.5"/>
    <property type="match status" value="1"/>
</dbReference>
<dbReference type="FunFam" id="3.30.70.80:FF:000002">
    <property type="entry name" value="Subtilisin-like protease SBT5.3"/>
    <property type="match status" value="1"/>
</dbReference>
<evidence type="ECO:0000259" key="9">
    <source>
        <dbReference type="Pfam" id="PF00082"/>
    </source>
</evidence>
<keyword evidence="2 8" id="KW-0645">Protease</keyword>
<evidence type="ECO:0000256" key="5">
    <source>
        <dbReference type="ARBA" id="ARBA00022825"/>
    </source>
</evidence>
<protein>
    <submittedName>
        <fullName evidence="12">Uncharacterized protein</fullName>
    </submittedName>
</protein>
<dbReference type="CDD" id="cd02120">
    <property type="entry name" value="PA_subtilisin_like"/>
    <property type="match status" value="1"/>
</dbReference>
<dbReference type="GO" id="GO:0006508">
    <property type="term" value="P:proteolysis"/>
    <property type="evidence" value="ECO:0007669"/>
    <property type="project" value="UniProtKB-KW"/>
</dbReference>
<dbReference type="InterPro" id="IPR041469">
    <property type="entry name" value="Subtilisin-like_FN3"/>
</dbReference>
<proteinExistence type="inferred from homology"/>
<evidence type="ECO:0000256" key="4">
    <source>
        <dbReference type="ARBA" id="ARBA00022801"/>
    </source>
</evidence>
<evidence type="ECO:0000256" key="1">
    <source>
        <dbReference type="ARBA" id="ARBA00011073"/>
    </source>
</evidence>
<dbReference type="Pfam" id="PF05922">
    <property type="entry name" value="Inhibitor_I9"/>
    <property type="match status" value="1"/>
</dbReference>
<evidence type="ECO:0000256" key="8">
    <source>
        <dbReference type="PROSITE-ProRule" id="PRU01240"/>
    </source>
</evidence>
<dbReference type="Gene3D" id="3.50.30.30">
    <property type="match status" value="1"/>
</dbReference>
<evidence type="ECO:0000256" key="2">
    <source>
        <dbReference type="ARBA" id="ARBA00022670"/>
    </source>
</evidence>
<feature type="active site" description="Charge relay system" evidence="7 8">
    <location>
        <position position="524"/>
    </location>
</feature>
<gene>
    <name evidence="12" type="ORF">TAV2_LOCUS1461</name>
</gene>
<dbReference type="Pfam" id="PF00082">
    <property type="entry name" value="Peptidase_S8"/>
    <property type="match status" value="1"/>
</dbReference>
<name>A0AAU9R771_THLAR</name>
<evidence type="ECO:0000259" key="10">
    <source>
        <dbReference type="Pfam" id="PF05922"/>
    </source>
</evidence>
<dbReference type="Gene3D" id="2.60.40.2310">
    <property type="match status" value="1"/>
</dbReference>
<dbReference type="InterPro" id="IPR036852">
    <property type="entry name" value="Peptidase_S8/S53_dom_sf"/>
</dbReference>
<evidence type="ECO:0000256" key="7">
    <source>
        <dbReference type="PIRSR" id="PIRSR615500-1"/>
    </source>
</evidence>
<evidence type="ECO:0000256" key="3">
    <source>
        <dbReference type="ARBA" id="ARBA00022729"/>
    </source>
</evidence>
<dbReference type="FunFam" id="3.40.50.200:FF:000006">
    <property type="entry name" value="Subtilisin-like protease SBT1.5"/>
    <property type="match status" value="1"/>
</dbReference>
<dbReference type="Pfam" id="PF17766">
    <property type="entry name" value="fn3_6"/>
    <property type="match status" value="1"/>
</dbReference>
<sequence>MPFYLGERQQDDPESATESHHQMLWSILGSKEAAHDSMVYSYRHGFSAFAAKLTDSQVNQLSELPEVVHVIRDQIYELQTTRTWDYLKHTSTHPNNLLNQTNMGDKVIIGVIDSGIWPESESFNDNGLGPIPKSWKGSCESKQSFNGSTVCNRKLIGAKYFASGLLNGADESNLDTTEDPEYVSPRDFNGHGTHVAATAAGSFVPDASYLTLGRGIARGGAPKARIAMYKACWHSSTSGTAGCSAADLLKAMDEAIHDGVDVLSLSLSFPPLFPEVDTRNPVAVGAFHAVAKGIPVVCAAGNTGPASQTVTNTAPWVITVAATTQDRSFPTLITLGNNVTIVSQAMYQDVDVDFIGLVYPEGPEASNETFSGVCEELSENPARIIKDKFVLCFTTSTDYGTVLNAASNVQKLGGYGVIVAKNPGHQLGTCGAVPCLAVDYELGTDILFYIRSTRSPVAKIQPTRTLVGLPVATKVATFSSRGPSSISPAILKPDIAAPGVNILAATSPNDVFNDKGFTMKSGTSMSTPIVSGIVALLKSLHPHWSPAAIRSAIVTTAWRTDPSGEPIFADGSNRKLADPFDYGGGLVNSEKAAKPGLVYDMGVNDYVLYLCSIGYTDSSISRLVSKKTTCANPRPSVLDLNLPSITIPNLGKEVTITRTVTNVGPVDSVYKAVIEAPMGVNVTVTPNTLVFNGKTIKLSFKVRVLTNHRVNTGYYFGSLTWTDSRHNVVIPLSVRTQVLQRYYDEN</sequence>
<dbReference type="Gene3D" id="3.30.70.80">
    <property type="entry name" value="Peptidase S8 propeptide/proteinase inhibitor I9"/>
    <property type="match status" value="1"/>
</dbReference>
<comment type="similarity">
    <text evidence="1 8">Belongs to the peptidase S8 family.</text>
</comment>
<keyword evidence="13" id="KW-1185">Reference proteome</keyword>
<keyword evidence="3" id="KW-0732">Signal</keyword>
<evidence type="ECO:0000313" key="13">
    <source>
        <dbReference type="Proteomes" id="UP000836841"/>
    </source>
</evidence>
<dbReference type="CDD" id="cd04852">
    <property type="entry name" value="Peptidases_S8_3"/>
    <property type="match status" value="1"/>
</dbReference>
<dbReference type="Proteomes" id="UP000836841">
    <property type="component" value="Chromosome 1"/>
</dbReference>
<dbReference type="SUPFAM" id="SSF52743">
    <property type="entry name" value="Subtilisin-like"/>
    <property type="match status" value="1"/>
</dbReference>
<feature type="active site" description="Charge relay system" evidence="7 8">
    <location>
        <position position="113"/>
    </location>
</feature>
<dbReference type="InterPro" id="IPR015500">
    <property type="entry name" value="Peptidase_S8_subtilisin-rel"/>
</dbReference>
<organism evidence="12 13">
    <name type="scientific">Thlaspi arvense</name>
    <name type="common">Field penny-cress</name>
    <dbReference type="NCBI Taxonomy" id="13288"/>
    <lineage>
        <taxon>Eukaryota</taxon>
        <taxon>Viridiplantae</taxon>
        <taxon>Streptophyta</taxon>
        <taxon>Embryophyta</taxon>
        <taxon>Tracheophyta</taxon>
        <taxon>Spermatophyta</taxon>
        <taxon>Magnoliopsida</taxon>
        <taxon>eudicotyledons</taxon>
        <taxon>Gunneridae</taxon>
        <taxon>Pentapetalae</taxon>
        <taxon>rosids</taxon>
        <taxon>malvids</taxon>
        <taxon>Brassicales</taxon>
        <taxon>Brassicaceae</taxon>
        <taxon>Thlaspideae</taxon>
        <taxon>Thlaspi</taxon>
    </lineage>
</organism>
<dbReference type="PROSITE" id="PS51892">
    <property type="entry name" value="SUBTILASE"/>
    <property type="match status" value="1"/>
</dbReference>
<dbReference type="PRINTS" id="PR00723">
    <property type="entry name" value="SUBTILISIN"/>
</dbReference>
<dbReference type="InterPro" id="IPR037045">
    <property type="entry name" value="S8pro/Inhibitor_I9_sf"/>
</dbReference>
<feature type="active site" description="Charge relay system" evidence="7 8">
    <location>
        <position position="191"/>
    </location>
</feature>
<dbReference type="InterPro" id="IPR023828">
    <property type="entry name" value="Peptidase_S8_Ser-AS"/>
</dbReference>
<feature type="domain" description="Peptidase S8/S53" evidence="9">
    <location>
        <begin position="104"/>
        <end position="565"/>
    </location>
</feature>
<reference evidence="12 13" key="1">
    <citation type="submission" date="2022-03" db="EMBL/GenBank/DDBJ databases">
        <authorList>
            <person name="Nunn A."/>
            <person name="Chopra R."/>
            <person name="Nunn A."/>
            <person name="Contreras Garrido A."/>
        </authorList>
    </citation>
    <scope>NUCLEOTIDE SEQUENCE [LARGE SCALE GENOMIC DNA]</scope>
</reference>
<dbReference type="InterPro" id="IPR000209">
    <property type="entry name" value="Peptidase_S8/S53_dom"/>
</dbReference>
<dbReference type="EMBL" id="OU466857">
    <property type="protein sequence ID" value="CAH2035069.1"/>
    <property type="molecule type" value="Genomic_DNA"/>
</dbReference>
<keyword evidence="5 8" id="KW-0720">Serine protease</keyword>
<evidence type="ECO:0000256" key="6">
    <source>
        <dbReference type="ARBA" id="ARBA00023180"/>
    </source>
</evidence>
<keyword evidence="6" id="KW-0325">Glycoprotein</keyword>
<evidence type="ECO:0000259" key="11">
    <source>
        <dbReference type="Pfam" id="PF17766"/>
    </source>
</evidence>
<evidence type="ECO:0000313" key="12">
    <source>
        <dbReference type="EMBL" id="CAH2035069.1"/>
    </source>
</evidence>
<dbReference type="Gene3D" id="3.40.50.200">
    <property type="entry name" value="Peptidase S8/S53 domain"/>
    <property type="match status" value="1"/>
</dbReference>
<feature type="domain" description="Subtilisin-like protease fibronectin type-III" evidence="11">
    <location>
        <begin position="639"/>
        <end position="734"/>
    </location>
</feature>
<feature type="domain" description="Inhibitor I9" evidence="10">
    <location>
        <begin position="6"/>
        <end position="79"/>
    </location>
</feature>
<dbReference type="GO" id="GO:0004252">
    <property type="term" value="F:serine-type endopeptidase activity"/>
    <property type="evidence" value="ECO:0007669"/>
    <property type="project" value="UniProtKB-UniRule"/>
</dbReference>
<dbReference type="InterPro" id="IPR045051">
    <property type="entry name" value="SBT"/>
</dbReference>
<dbReference type="FunFam" id="2.60.40.2310:FF:000001">
    <property type="entry name" value="Subtilisin-like protease SBT1.5"/>
    <property type="match status" value="1"/>
</dbReference>
<dbReference type="InterPro" id="IPR034197">
    <property type="entry name" value="Peptidases_S8_3"/>
</dbReference>
<dbReference type="AlphaFoldDB" id="A0AAU9R771"/>
<dbReference type="PANTHER" id="PTHR10795">
    <property type="entry name" value="PROPROTEIN CONVERTASE SUBTILISIN/KEXIN"/>
    <property type="match status" value="1"/>
</dbReference>
<accession>A0AAU9R771</accession>
<dbReference type="PROSITE" id="PS00138">
    <property type="entry name" value="SUBTILASE_SER"/>
    <property type="match status" value="1"/>
</dbReference>
<keyword evidence="4 8" id="KW-0378">Hydrolase</keyword>
<dbReference type="InterPro" id="IPR010259">
    <property type="entry name" value="S8pro/Inhibitor_I9"/>
</dbReference>